<evidence type="ECO:0000256" key="1">
    <source>
        <dbReference type="SAM" id="Phobius"/>
    </source>
</evidence>
<feature type="transmembrane region" description="Helical" evidence="1">
    <location>
        <begin position="175"/>
        <end position="192"/>
    </location>
</feature>
<sequence length="226" mass="24873">MNTAVPLTPLDRQRWQLVLGTMALGMALILLAARFHLGWKVAALSALLINALLLWHALARKDALFLKLFVFGLVAGIAELPSDWFSVSVKGVLSYPGGEPMVWTSPLYMPAGYSVLLVQFGWVGWRTLHRFGLAKSVLITGVAGGAMVPVYEYLAHSANYWTYQNTAMLFNTVPYYIPAGEFVFMAAVPFMLRKLDRGGLGTATVLGVLEGAIMFVAWWASFQLLQ</sequence>
<keyword evidence="4" id="KW-1185">Reference proteome</keyword>
<dbReference type="InterPro" id="IPR054258">
    <property type="entry name" value="DUF6989"/>
</dbReference>
<protein>
    <recommendedName>
        <fullName evidence="2">DUF6989 domain-containing protein</fullName>
    </recommendedName>
</protein>
<feature type="transmembrane region" description="Helical" evidence="1">
    <location>
        <begin position="17"/>
        <end position="35"/>
    </location>
</feature>
<gene>
    <name evidence="3" type="ORF">GEMMAAP_00855</name>
</gene>
<proteinExistence type="predicted"/>
<dbReference type="KEGG" id="gph:GEMMAAP_00855"/>
<reference evidence="3 4" key="2">
    <citation type="journal article" date="2016" name="Environ. Microbiol. Rep.">
        <title>Metagenomic evidence for the presence of phototrophic Gemmatimonadetes bacteria in diverse environments.</title>
        <authorList>
            <person name="Zeng Y."/>
            <person name="Baumbach J."/>
            <person name="Barbosa E.G."/>
            <person name="Azevedo V."/>
            <person name="Zhang C."/>
            <person name="Koblizek M."/>
        </authorList>
    </citation>
    <scope>NUCLEOTIDE SEQUENCE [LARGE SCALE GENOMIC DNA]</scope>
    <source>
        <strain evidence="3 4">AP64</strain>
    </source>
</reference>
<feature type="domain" description="DUF6989" evidence="2">
    <location>
        <begin position="82"/>
        <end position="224"/>
    </location>
</feature>
<organism evidence="3 4">
    <name type="scientific">Gemmatimonas phototrophica</name>
    <dbReference type="NCBI Taxonomy" id="1379270"/>
    <lineage>
        <taxon>Bacteria</taxon>
        <taxon>Pseudomonadati</taxon>
        <taxon>Gemmatimonadota</taxon>
        <taxon>Gemmatimonadia</taxon>
        <taxon>Gemmatimonadales</taxon>
        <taxon>Gemmatimonadaceae</taxon>
        <taxon>Gemmatimonas</taxon>
    </lineage>
</organism>
<feature type="transmembrane region" description="Helical" evidence="1">
    <location>
        <begin position="137"/>
        <end position="155"/>
    </location>
</feature>
<keyword evidence="1" id="KW-0472">Membrane</keyword>
<dbReference type="Pfam" id="PF22497">
    <property type="entry name" value="DUF6989"/>
    <property type="match status" value="1"/>
</dbReference>
<dbReference type="AlphaFoldDB" id="A0A143BH99"/>
<keyword evidence="1" id="KW-0812">Transmembrane</keyword>
<evidence type="ECO:0000313" key="4">
    <source>
        <dbReference type="Proteomes" id="UP000076404"/>
    </source>
</evidence>
<dbReference type="RefSeq" id="WP_026849053.1">
    <property type="nucleotide sequence ID" value="NZ_CP011454.1"/>
</dbReference>
<feature type="transmembrane region" description="Helical" evidence="1">
    <location>
        <begin position="199"/>
        <end position="220"/>
    </location>
</feature>
<name>A0A143BH99_9BACT</name>
<dbReference type="eggNOG" id="ENOG50344DA">
    <property type="taxonomic scope" value="Bacteria"/>
</dbReference>
<dbReference type="STRING" id="1379270.GEMMAAP_00855"/>
<reference evidence="3 4" key="1">
    <citation type="journal article" date="2014" name="Proc. Natl. Acad. Sci. U.S.A.">
        <title>Functional type 2 photosynthetic reaction centers found in the rare bacterial phylum Gemmatimonadetes.</title>
        <authorList>
            <person name="Zeng Y."/>
            <person name="Feng F."/>
            <person name="Medova H."/>
            <person name="Dean J."/>
            <person name="Koblizek M."/>
        </authorList>
    </citation>
    <scope>NUCLEOTIDE SEQUENCE [LARGE SCALE GENOMIC DNA]</scope>
    <source>
        <strain evidence="3 4">AP64</strain>
    </source>
</reference>
<evidence type="ECO:0000259" key="2">
    <source>
        <dbReference type="Pfam" id="PF22497"/>
    </source>
</evidence>
<dbReference type="Proteomes" id="UP000076404">
    <property type="component" value="Chromosome"/>
</dbReference>
<feature type="transmembrane region" description="Helical" evidence="1">
    <location>
        <begin position="107"/>
        <end position="125"/>
    </location>
</feature>
<feature type="transmembrane region" description="Helical" evidence="1">
    <location>
        <begin position="41"/>
        <end position="58"/>
    </location>
</feature>
<feature type="transmembrane region" description="Helical" evidence="1">
    <location>
        <begin position="65"/>
        <end position="87"/>
    </location>
</feature>
<evidence type="ECO:0000313" key="3">
    <source>
        <dbReference type="EMBL" id="AMW03784.1"/>
    </source>
</evidence>
<keyword evidence="1" id="KW-1133">Transmembrane helix</keyword>
<dbReference type="OrthoDB" id="945327at2"/>
<dbReference type="EMBL" id="CP011454">
    <property type="protein sequence ID" value="AMW03784.1"/>
    <property type="molecule type" value="Genomic_DNA"/>
</dbReference>
<accession>A0A143BH99</accession>